<reference evidence="3 4" key="1">
    <citation type="submission" date="2012-08" db="EMBL/GenBank/DDBJ databases">
        <title>The Genome Sequence of Barnesiella intestinihominis YIT 11860.</title>
        <authorList>
            <consortium name="The Broad Institute Genome Sequencing Platform"/>
            <person name="Earl A."/>
            <person name="Ward D."/>
            <person name="Feldgarden M."/>
            <person name="Gevers D."/>
            <person name="Morotomi M."/>
            <person name="Walker B."/>
            <person name="Young S.K."/>
            <person name="Zeng Q."/>
            <person name="Gargeya S."/>
            <person name="Fitzgerald M."/>
            <person name="Haas B."/>
            <person name="Abouelleil A."/>
            <person name="Alvarado L."/>
            <person name="Arachchi H.M."/>
            <person name="Berlin A.M."/>
            <person name="Chapman S.B."/>
            <person name="Goldberg J."/>
            <person name="Griggs A."/>
            <person name="Gujja S."/>
            <person name="Hansen M."/>
            <person name="Howarth C."/>
            <person name="Imamovic A."/>
            <person name="Larimer J."/>
            <person name="McCowen C."/>
            <person name="Montmayeur A."/>
            <person name="Murphy C."/>
            <person name="Neiman D."/>
            <person name="Pearson M."/>
            <person name="Priest M."/>
            <person name="Roberts A."/>
            <person name="Saif S."/>
            <person name="Shea T."/>
            <person name="Sisk P."/>
            <person name="Sykes S."/>
            <person name="Wortman J."/>
            <person name="Nusbaum C."/>
            <person name="Birren B."/>
        </authorList>
    </citation>
    <scope>NUCLEOTIDE SEQUENCE [LARGE SCALE GENOMIC DNA]</scope>
    <source>
        <strain evidence="3 4">YIT 11860</strain>
    </source>
</reference>
<organism evidence="3 4">
    <name type="scientific">Barnesiella intestinihominis YIT 11860</name>
    <dbReference type="NCBI Taxonomy" id="742726"/>
    <lineage>
        <taxon>Bacteria</taxon>
        <taxon>Pseudomonadati</taxon>
        <taxon>Bacteroidota</taxon>
        <taxon>Bacteroidia</taxon>
        <taxon>Bacteroidales</taxon>
        <taxon>Barnesiellaceae</taxon>
        <taxon>Barnesiella</taxon>
    </lineage>
</organism>
<gene>
    <name evidence="3" type="ORF">HMPREF9448_02184</name>
</gene>
<dbReference type="Proteomes" id="UP000006044">
    <property type="component" value="Unassembled WGS sequence"/>
</dbReference>
<dbReference type="OrthoDB" id="1047099at2"/>
<proteinExistence type="predicted"/>
<accession>K0WU53</accession>
<evidence type="ECO:0000256" key="1">
    <source>
        <dbReference type="SAM" id="SignalP"/>
    </source>
</evidence>
<evidence type="ECO:0000313" key="3">
    <source>
        <dbReference type="EMBL" id="EJZ62832.1"/>
    </source>
</evidence>
<dbReference type="GeneID" id="77849388"/>
<name>K0WU53_9BACT</name>
<dbReference type="InterPro" id="IPR011250">
    <property type="entry name" value="OMP/PagP_B-barrel"/>
</dbReference>
<dbReference type="AlphaFoldDB" id="K0WU53"/>
<dbReference type="eggNOG" id="ENOG5031GH7">
    <property type="taxonomic scope" value="Bacteria"/>
</dbReference>
<evidence type="ECO:0000259" key="2">
    <source>
        <dbReference type="Pfam" id="PF13568"/>
    </source>
</evidence>
<dbReference type="RefSeq" id="WP_008862576.1">
    <property type="nucleotide sequence ID" value="NZ_JH815205.1"/>
</dbReference>
<dbReference type="SUPFAM" id="SSF56925">
    <property type="entry name" value="OMPA-like"/>
    <property type="match status" value="1"/>
</dbReference>
<protein>
    <recommendedName>
        <fullName evidence="2">Outer membrane protein beta-barrel domain-containing protein</fullName>
    </recommendedName>
</protein>
<dbReference type="STRING" id="742726.HMPREF9448_02184"/>
<keyword evidence="4" id="KW-1185">Reference proteome</keyword>
<keyword evidence="1" id="KW-0732">Signal</keyword>
<sequence length="229" mass="26148">MKRITTVICMALLWILTVQAQIQELNVSKRFNWGIRLGVNAPLVDIRHLTLNGNKVNESDSESRLGLSGSFIGRYNFKRNYIQLEVGMHQFHTRLYNPDYELRKINTSAYTLDVPILYGYNITKHGPYLMNLFAGPRVSYIFNETSGVSTTGRSLRNLIYDNSPNSFSFYLIGGLSTTIGHLYIDFRYAYCVGNSKDLSFKVDLDETQTSQVKLSRAVNELSISIGYLW</sequence>
<feature type="chain" id="PRO_5003840634" description="Outer membrane protein beta-barrel domain-containing protein" evidence="1">
    <location>
        <begin position="21"/>
        <end position="229"/>
    </location>
</feature>
<dbReference type="HOGENOM" id="CLU_098937_0_0_10"/>
<dbReference type="InterPro" id="IPR025665">
    <property type="entry name" value="Beta-barrel_OMP_2"/>
</dbReference>
<feature type="signal peptide" evidence="1">
    <location>
        <begin position="1"/>
        <end position="20"/>
    </location>
</feature>
<dbReference type="Pfam" id="PF13568">
    <property type="entry name" value="OMP_b-brl_2"/>
    <property type="match status" value="1"/>
</dbReference>
<comment type="caution">
    <text evidence="3">The sequence shown here is derived from an EMBL/GenBank/DDBJ whole genome shotgun (WGS) entry which is preliminary data.</text>
</comment>
<evidence type="ECO:0000313" key="4">
    <source>
        <dbReference type="Proteomes" id="UP000006044"/>
    </source>
</evidence>
<feature type="domain" description="Outer membrane protein beta-barrel" evidence="2">
    <location>
        <begin position="19"/>
        <end position="195"/>
    </location>
</feature>
<dbReference type="EMBL" id="ADLE01000015">
    <property type="protein sequence ID" value="EJZ62832.1"/>
    <property type="molecule type" value="Genomic_DNA"/>
</dbReference>